<dbReference type="RefSeq" id="WP_168874047.1">
    <property type="nucleotide sequence ID" value="NZ_JABAIA010000003.1"/>
</dbReference>
<comment type="similarity">
    <text evidence="2">Belongs to the metallo-dependent hydrolases superfamily. Adenosine and AMP deaminases family.</text>
</comment>
<name>A0A847RYH2_9BACT</name>
<dbReference type="Gene3D" id="3.20.20.140">
    <property type="entry name" value="Metal-dependent hydrolases"/>
    <property type="match status" value="1"/>
</dbReference>
<dbReference type="GO" id="GO:0004000">
    <property type="term" value="F:adenosine deaminase activity"/>
    <property type="evidence" value="ECO:0007669"/>
    <property type="project" value="UniProtKB-ARBA"/>
</dbReference>
<dbReference type="SUPFAM" id="SSF51556">
    <property type="entry name" value="Metallo-dependent hydrolases"/>
    <property type="match status" value="1"/>
</dbReference>
<keyword evidence="6" id="KW-0862">Zinc</keyword>
<organism evidence="8 9">
    <name type="scientific">Chitinophaga varians</name>
    <dbReference type="NCBI Taxonomy" id="2202339"/>
    <lineage>
        <taxon>Bacteria</taxon>
        <taxon>Pseudomonadati</taxon>
        <taxon>Bacteroidota</taxon>
        <taxon>Chitinophagia</taxon>
        <taxon>Chitinophagales</taxon>
        <taxon>Chitinophagaceae</taxon>
        <taxon>Chitinophaga</taxon>
    </lineage>
</organism>
<dbReference type="PANTHER" id="PTHR11409:SF43">
    <property type="entry name" value="ADENOSINE DEAMINASE"/>
    <property type="match status" value="1"/>
</dbReference>
<feature type="domain" description="Adenosine deaminase" evidence="7">
    <location>
        <begin position="263"/>
        <end position="450"/>
    </location>
</feature>
<evidence type="ECO:0000313" key="9">
    <source>
        <dbReference type="Proteomes" id="UP000570474"/>
    </source>
</evidence>
<gene>
    <name evidence="8" type="ORF">HGH92_27650</name>
</gene>
<comment type="cofactor">
    <cofactor evidence="1">
        <name>Zn(2+)</name>
        <dbReference type="ChEBI" id="CHEBI:29105"/>
    </cofactor>
</comment>
<dbReference type="EMBL" id="JABAIA010000003">
    <property type="protein sequence ID" value="NLR68112.1"/>
    <property type="molecule type" value="Genomic_DNA"/>
</dbReference>
<dbReference type="GO" id="GO:0046103">
    <property type="term" value="P:inosine biosynthetic process"/>
    <property type="evidence" value="ECO:0007669"/>
    <property type="project" value="TreeGrafter"/>
</dbReference>
<protein>
    <recommendedName>
        <fullName evidence="3">adenosine deaminase</fullName>
        <ecNumber evidence="3">3.5.4.4</ecNumber>
    </recommendedName>
</protein>
<dbReference type="GO" id="GO:0043103">
    <property type="term" value="P:hypoxanthine salvage"/>
    <property type="evidence" value="ECO:0007669"/>
    <property type="project" value="TreeGrafter"/>
</dbReference>
<evidence type="ECO:0000256" key="6">
    <source>
        <dbReference type="ARBA" id="ARBA00022833"/>
    </source>
</evidence>
<evidence type="ECO:0000259" key="7">
    <source>
        <dbReference type="Pfam" id="PF00962"/>
    </source>
</evidence>
<dbReference type="InterPro" id="IPR006330">
    <property type="entry name" value="Ado/ade_deaminase"/>
</dbReference>
<accession>A0A847RYH2</accession>
<dbReference type="AlphaFoldDB" id="A0A847RYH2"/>
<keyword evidence="9" id="KW-1185">Reference proteome</keyword>
<dbReference type="Proteomes" id="UP000570474">
    <property type="component" value="Unassembled WGS sequence"/>
</dbReference>
<evidence type="ECO:0000256" key="1">
    <source>
        <dbReference type="ARBA" id="ARBA00001947"/>
    </source>
</evidence>
<evidence type="ECO:0000256" key="5">
    <source>
        <dbReference type="ARBA" id="ARBA00022801"/>
    </source>
</evidence>
<sequence>MALTPTPEEKDTSRRVSDYFEQIRHDPLLLTVFFSAMPKGGDLHHHFSGSVYGETYWQILSDSNGWINTATAEVDTPGTEHLAPWKRFGELPRNARFDSLKQAFLRMASVKDYEESLRPSDEHFFATFTKMSFIASFGMAHGLRELKERAVSEHVQYIETQVGQLDTAIRLPENTGWEKILTAASLKDSLAVFEILDKARATLLERGVSGAVDNFLHRLERLHYQANVDDSTFMLRYHLAASRSDAPLDVYRRLLLAFEAVDRGSLVVGVNLLKPEDGEVSMRDYRLHMLMFAQLSRLYPGVPYSLHAGELAMGMVRPEQLRTHITDAVMTAGARRIGHGVSVAYETACNALLDTMARRKIPVEINLSSNEFILKIKDEQHPVLLYHARQVPVVISTDDAGVLRTDLTRQYVLLAARYPSLRYADIKQMIRNSIQYSFIRPAAVKNQQQQRLDAALARFEEQVLRTHRLIKK</sequence>
<reference evidence="8 9" key="1">
    <citation type="submission" date="2020-04" db="EMBL/GenBank/DDBJ databases">
        <authorList>
            <person name="Yin C."/>
        </authorList>
    </citation>
    <scope>NUCLEOTIDE SEQUENCE [LARGE SCALE GENOMIC DNA]</scope>
    <source>
        <strain evidence="8 9">Ae27</strain>
    </source>
</reference>
<evidence type="ECO:0000256" key="2">
    <source>
        <dbReference type="ARBA" id="ARBA00006676"/>
    </source>
</evidence>
<dbReference type="InterPro" id="IPR032466">
    <property type="entry name" value="Metal_Hydrolase"/>
</dbReference>
<evidence type="ECO:0000313" key="8">
    <source>
        <dbReference type="EMBL" id="NLR68112.1"/>
    </source>
</evidence>
<dbReference type="GO" id="GO:0006154">
    <property type="term" value="P:adenosine catabolic process"/>
    <property type="evidence" value="ECO:0007669"/>
    <property type="project" value="TreeGrafter"/>
</dbReference>
<dbReference type="GO" id="GO:0046872">
    <property type="term" value="F:metal ion binding"/>
    <property type="evidence" value="ECO:0007669"/>
    <property type="project" value="UniProtKB-KW"/>
</dbReference>
<evidence type="ECO:0000256" key="3">
    <source>
        <dbReference type="ARBA" id="ARBA00012784"/>
    </source>
</evidence>
<dbReference type="InterPro" id="IPR001365">
    <property type="entry name" value="A_deaminase_dom"/>
</dbReference>
<proteinExistence type="inferred from homology"/>
<evidence type="ECO:0000256" key="4">
    <source>
        <dbReference type="ARBA" id="ARBA00022723"/>
    </source>
</evidence>
<comment type="caution">
    <text evidence="8">The sequence shown here is derived from an EMBL/GenBank/DDBJ whole genome shotgun (WGS) entry which is preliminary data.</text>
</comment>
<dbReference type="Pfam" id="PF00962">
    <property type="entry name" value="A_deaminase"/>
    <property type="match status" value="1"/>
</dbReference>
<dbReference type="GO" id="GO:0005829">
    <property type="term" value="C:cytosol"/>
    <property type="evidence" value="ECO:0007669"/>
    <property type="project" value="TreeGrafter"/>
</dbReference>
<dbReference type="PANTHER" id="PTHR11409">
    <property type="entry name" value="ADENOSINE DEAMINASE"/>
    <property type="match status" value="1"/>
</dbReference>
<dbReference type="EC" id="3.5.4.4" evidence="3"/>
<keyword evidence="4" id="KW-0479">Metal-binding</keyword>
<keyword evidence="5" id="KW-0378">Hydrolase</keyword>